<dbReference type="Gene3D" id="3.30.200.20">
    <property type="entry name" value="Phosphorylase Kinase, domain 1"/>
    <property type="match status" value="1"/>
</dbReference>
<dbReference type="GO" id="GO:0004672">
    <property type="term" value="F:protein kinase activity"/>
    <property type="evidence" value="ECO:0007669"/>
    <property type="project" value="InterPro"/>
</dbReference>
<dbReference type="InterPro" id="IPR050994">
    <property type="entry name" value="At_inactive_RLKs"/>
</dbReference>
<evidence type="ECO:0000259" key="3">
    <source>
        <dbReference type="PROSITE" id="PS50011"/>
    </source>
</evidence>
<keyword evidence="1" id="KW-0547">Nucleotide-binding</keyword>
<organism evidence="4 5">
    <name type="scientific">Adiantum capillus-veneris</name>
    <name type="common">Maidenhair fern</name>
    <dbReference type="NCBI Taxonomy" id="13818"/>
    <lineage>
        <taxon>Eukaryota</taxon>
        <taxon>Viridiplantae</taxon>
        <taxon>Streptophyta</taxon>
        <taxon>Embryophyta</taxon>
        <taxon>Tracheophyta</taxon>
        <taxon>Polypodiopsida</taxon>
        <taxon>Polypodiidae</taxon>
        <taxon>Polypodiales</taxon>
        <taxon>Pteridineae</taxon>
        <taxon>Pteridaceae</taxon>
        <taxon>Vittarioideae</taxon>
        <taxon>Adiantum</taxon>
    </lineage>
</organism>
<reference evidence="4" key="1">
    <citation type="submission" date="2021-01" db="EMBL/GenBank/DDBJ databases">
        <title>Adiantum capillus-veneris genome.</title>
        <authorList>
            <person name="Fang Y."/>
            <person name="Liao Q."/>
        </authorList>
    </citation>
    <scope>NUCLEOTIDE SEQUENCE</scope>
    <source>
        <strain evidence="4">H3</strain>
        <tissue evidence="4">Leaf</tissue>
    </source>
</reference>
<dbReference type="PANTHER" id="PTHR48010:SF58">
    <property type="entry name" value="RECEPTOR PROTEIN KINASE-LIKE PROTEIN ZAR1"/>
    <property type="match status" value="1"/>
</dbReference>
<feature type="binding site" evidence="1">
    <location>
        <position position="494"/>
    </location>
    <ligand>
        <name>ATP</name>
        <dbReference type="ChEBI" id="CHEBI:30616"/>
    </ligand>
</feature>
<dbReference type="PROSITE" id="PS00107">
    <property type="entry name" value="PROTEIN_KINASE_ATP"/>
    <property type="match status" value="1"/>
</dbReference>
<feature type="compositionally biased region" description="Basic and acidic residues" evidence="2">
    <location>
        <begin position="304"/>
        <end position="324"/>
    </location>
</feature>
<keyword evidence="1" id="KW-0067">ATP-binding</keyword>
<comment type="caution">
    <text evidence="4">The sequence shown here is derived from an EMBL/GenBank/DDBJ whole genome shotgun (WGS) entry which is preliminary data.</text>
</comment>
<evidence type="ECO:0000313" key="4">
    <source>
        <dbReference type="EMBL" id="KAI5083995.1"/>
    </source>
</evidence>
<dbReference type="PROSITE" id="PS50011">
    <property type="entry name" value="PROTEIN_KINASE_DOM"/>
    <property type="match status" value="1"/>
</dbReference>
<protein>
    <recommendedName>
        <fullName evidence="3">Protein kinase domain-containing protein</fullName>
    </recommendedName>
</protein>
<dbReference type="AlphaFoldDB" id="A0A9D4ZSU7"/>
<dbReference type="Gene3D" id="3.30.40.10">
    <property type="entry name" value="Zinc/RING finger domain, C3HC4 (zinc finger)"/>
    <property type="match status" value="1"/>
</dbReference>
<dbReference type="EMBL" id="JABFUD020000001">
    <property type="protein sequence ID" value="KAI5083995.1"/>
    <property type="molecule type" value="Genomic_DNA"/>
</dbReference>
<dbReference type="Proteomes" id="UP000886520">
    <property type="component" value="Chromosome 1"/>
</dbReference>
<dbReference type="OrthoDB" id="4062651at2759"/>
<feature type="domain" description="Protein kinase" evidence="3">
    <location>
        <begin position="466"/>
        <end position="541"/>
    </location>
</feature>
<dbReference type="InterPro" id="IPR000719">
    <property type="entry name" value="Prot_kinase_dom"/>
</dbReference>
<evidence type="ECO:0000256" key="2">
    <source>
        <dbReference type="SAM" id="MobiDB-lite"/>
    </source>
</evidence>
<proteinExistence type="predicted"/>
<name>A0A9D4ZSU7_ADICA</name>
<feature type="region of interest" description="Disordered" evidence="2">
    <location>
        <begin position="291"/>
        <end position="341"/>
    </location>
</feature>
<evidence type="ECO:0000256" key="1">
    <source>
        <dbReference type="PROSITE-ProRule" id="PRU10141"/>
    </source>
</evidence>
<keyword evidence="5" id="KW-1185">Reference proteome</keyword>
<dbReference type="SUPFAM" id="SSF56112">
    <property type="entry name" value="Protein kinase-like (PK-like)"/>
    <property type="match status" value="1"/>
</dbReference>
<dbReference type="InterPro" id="IPR017441">
    <property type="entry name" value="Protein_kinase_ATP_BS"/>
</dbReference>
<dbReference type="PANTHER" id="PTHR48010">
    <property type="entry name" value="OS05G0588300 PROTEIN"/>
    <property type="match status" value="1"/>
</dbReference>
<evidence type="ECO:0000313" key="5">
    <source>
        <dbReference type="Proteomes" id="UP000886520"/>
    </source>
</evidence>
<dbReference type="InterPro" id="IPR011009">
    <property type="entry name" value="Kinase-like_dom_sf"/>
</dbReference>
<gene>
    <name evidence="4" type="ORF">GOP47_0000164</name>
</gene>
<dbReference type="InterPro" id="IPR013083">
    <property type="entry name" value="Znf_RING/FYVE/PHD"/>
</dbReference>
<sequence length="541" mass="60630">MSDLLGVATTLLSVINKAIRQSPLHRLQQYAKWALDALRIDLEGALVEANDILNKGFTRSVWNAPKIQSQIQALRERVMTSFQTRLSVASLDVGLEGKHAQDAFQSTMLKVNKDLQEIYFSTSASVKQEMQLALRRELREAMQTLTTAMESQIPGIEVAVSKIRSVHPQTSDIEKFLEDVLAALDGLSVKVQDDAAASTQSGNHKEITNPVKWYQDPVTWETMVDPIKATDGHTYDRWTIVSGGLVKSPFIPNDPRPFRIATDDLDVQITIRTTHYQWCINLQDNSDLPGLDSVDDTSNSVAPDDTKLVERDLSHSRPKVHDGHSGASSSQMTDDNENSTSSQILQINALDNSSSWTDADEPPLFIPSQTEYSATKLWHYTGERDNVKKPSNFNKKLKAFTCLFNKRSNNAVGATITAASTQPVQKKLGWLERSKYGYDMKDVLIREKLVLFEENKDAFNMEDLLSASAEVLGRGSMGTAYKATLGDGLTFVVKRLQKSIVLREDFAQQIYRVRNVLHKNLVPPVGYYISEGEQERFLVYK</sequence>
<accession>A0A9D4ZSU7</accession>
<dbReference type="SUPFAM" id="SSF57850">
    <property type="entry name" value="RING/U-box"/>
    <property type="match status" value="1"/>
</dbReference>
<feature type="compositionally biased region" description="Polar residues" evidence="2">
    <location>
        <begin position="326"/>
        <end position="341"/>
    </location>
</feature>
<dbReference type="GO" id="GO:0005524">
    <property type="term" value="F:ATP binding"/>
    <property type="evidence" value="ECO:0007669"/>
    <property type="project" value="UniProtKB-UniRule"/>
</dbReference>